<keyword evidence="3" id="KW-1185">Reference proteome</keyword>
<sequence>MKTLHKYSIHWLLALCCVLLSIACDKNSELFKEFNPERMFMPSKEIGAESGETEVKLTWGEALNTEKASYVVEISKDTLFANGPLFSLDTDTAGVILTDQQIEVRTKYFARVLTVGTGQSDDSHWLHSNGFMIRGKQLFNLLDEQVDLQDKSVRLTWRPDETATTIIIGKLTGEINEETGGEKFDIIHQINLTADEIASGERLVEDLQSETPYVAILYARDVQIGILKFTTKATSNFTIEIGPEDDLAQVIADAENQAVIGLRAGTYNLTENVVRIENKHITLGSVSGNPANTKINPKGFELRGDGAGIHFNDLTIDMLGTPDLYLVDLPAGAATFTSIHLQGCRIHGIGRALVRGSRAGNREHKIDYIRVENSIVQDNDQDYALFELQKLQMNRFELVNSTFNRLSTNILRYDVNIGTPRASILIDYCTINAFGNTGGKRPLMDVNTPADIVVSNSILANTGWISPRFTSLSMNNDLLRAANGATARIANTNVFNLLNSATPRAKLNIPNGVVTATVLEVALPWDVNTDDFTLPANSSLREASSNAGPIGDPRWAR</sequence>
<dbReference type="RefSeq" id="WP_190312851.1">
    <property type="nucleotide sequence ID" value="NZ_JACNYL010000001.1"/>
</dbReference>
<reference evidence="2 3" key="1">
    <citation type="submission" date="2020-08" db="EMBL/GenBank/DDBJ databases">
        <title>Sphingobacterium sp. DN00404 isolated from aquaculture water.</title>
        <authorList>
            <person name="Zhang M."/>
        </authorList>
    </citation>
    <scope>NUCLEOTIDE SEQUENCE [LARGE SCALE GENOMIC DNA]</scope>
    <source>
        <strain evidence="2 3">KCTC 42746</strain>
    </source>
</reference>
<gene>
    <name evidence="2" type="ORF">H8B21_06085</name>
</gene>
<dbReference type="InterPro" id="IPR011050">
    <property type="entry name" value="Pectin_lyase_fold/virulence"/>
</dbReference>
<name>A0ABR7XS75_9SPHI</name>
<feature type="chain" id="PRO_5046697388" evidence="1">
    <location>
        <begin position="24"/>
        <end position="557"/>
    </location>
</feature>
<evidence type="ECO:0000256" key="1">
    <source>
        <dbReference type="SAM" id="SignalP"/>
    </source>
</evidence>
<proteinExistence type="predicted"/>
<comment type="caution">
    <text evidence="2">The sequence shown here is derived from an EMBL/GenBank/DDBJ whole genome shotgun (WGS) entry which is preliminary data.</text>
</comment>
<dbReference type="Gene3D" id="2.160.20.10">
    <property type="entry name" value="Single-stranded right-handed beta-helix, Pectin lyase-like"/>
    <property type="match status" value="1"/>
</dbReference>
<feature type="signal peptide" evidence="1">
    <location>
        <begin position="1"/>
        <end position="23"/>
    </location>
</feature>
<evidence type="ECO:0000313" key="3">
    <source>
        <dbReference type="Proteomes" id="UP000651112"/>
    </source>
</evidence>
<dbReference type="InterPro" id="IPR012334">
    <property type="entry name" value="Pectin_lyas_fold"/>
</dbReference>
<organism evidence="2 3">
    <name type="scientific">Sphingobacterium chuzhouense</name>
    <dbReference type="NCBI Taxonomy" id="1742264"/>
    <lineage>
        <taxon>Bacteria</taxon>
        <taxon>Pseudomonadati</taxon>
        <taxon>Bacteroidota</taxon>
        <taxon>Sphingobacteriia</taxon>
        <taxon>Sphingobacteriales</taxon>
        <taxon>Sphingobacteriaceae</taxon>
        <taxon>Sphingobacterium</taxon>
    </lineage>
</organism>
<dbReference type="PROSITE" id="PS51257">
    <property type="entry name" value="PROKAR_LIPOPROTEIN"/>
    <property type="match status" value="1"/>
</dbReference>
<keyword evidence="1" id="KW-0732">Signal</keyword>
<dbReference type="SUPFAM" id="SSF51126">
    <property type="entry name" value="Pectin lyase-like"/>
    <property type="match status" value="1"/>
</dbReference>
<evidence type="ECO:0000313" key="2">
    <source>
        <dbReference type="EMBL" id="MBD1421142.1"/>
    </source>
</evidence>
<dbReference type="EMBL" id="JACNYL010000001">
    <property type="protein sequence ID" value="MBD1421142.1"/>
    <property type="molecule type" value="Genomic_DNA"/>
</dbReference>
<protein>
    <submittedName>
        <fullName evidence="2">DUF4957 domain-containing protein</fullName>
    </submittedName>
</protein>
<dbReference type="Proteomes" id="UP000651112">
    <property type="component" value="Unassembled WGS sequence"/>
</dbReference>
<accession>A0ABR7XS75</accession>